<keyword evidence="3" id="KW-1185">Reference proteome</keyword>
<feature type="region of interest" description="Disordered" evidence="1">
    <location>
        <begin position="70"/>
        <end position="112"/>
    </location>
</feature>
<reference evidence="2 3" key="1">
    <citation type="submission" date="2019-11" db="EMBL/GenBank/DDBJ databases">
        <title>Metabolism of dissolved organic matter in forest soils.</title>
        <authorList>
            <person name="Cyle K.T."/>
            <person name="Wilhelm R.C."/>
            <person name="Martinez C.E."/>
        </authorList>
    </citation>
    <scope>NUCLEOTIDE SEQUENCE [LARGE SCALE GENOMIC DNA]</scope>
    <source>
        <strain evidence="2 3">5N</strain>
    </source>
</reference>
<dbReference type="Proteomes" id="UP000655523">
    <property type="component" value="Unassembled WGS sequence"/>
</dbReference>
<comment type="caution">
    <text evidence="2">The sequence shown here is derived from an EMBL/GenBank/DDBJ whole genome shotgun (WGS) entry which is preliminary data.</text>
</comment>
<gene>
    <name evidence="2" type="ORF">GNZ13_10425</name>
</gene>
<name>A0A972NK59_9BURK</name>
<protein>
    <submittedName>
        <fullName evidence="2">DUF3331 domain-containing protein</fullName>
    </submittedName>
</protein>
<evidence type="ECO:0000313" key="3">
    <source>
        <dbReference type="Proteomes" id="UP000655523"/>
    </source>
</evidence>
<dbReference type="EMBL" id="WOEZ01000046">
    <property type="protein sequence ID" value="NPT55016.1"/>
    <property type="molecule type" value="Genomic_DNA"/>
</dbReference>
<proteinExistence type="predicted"/>
<sequence length="112" mass="12061">MEITMCKPVGIQSSAAGHRAVLLGRPKADVLVVNWSGARRGHYSEHVRRLGIASTAGPFAFSATAIRKGDSVFKPNTRPPPFNTGDMIPQSEVPEHISIDRGPLMPNQTSIT</sequence>
<accession>A0A972NK59</accession>
<organism evidence="2 3">
    <name type="scientific">Paraburkholderia elongata</name>
    <dbReference type="NCBI Taxonomy" id="2675747"/>
    <lineage>
        <taxon>Bacteria</taxon>
        <taxon>Pseudomonadati</taxon>
        <taxon>Pseudomonadota</taxon>
        <taxon>Betaproteobacteria</taxon>
        <taxon>Burkholderiales</taxon>
        <taxon>Burkholderiaceae</taxon>
        <taxon>Paraburkholderia</taxon>
    </lineage>
</organism>
<dbReference type="AlphaFoldDB" id="A0A972NK59"/>
<evidence type="ECO:0000256" key="1">
    <source>
        <dbReference type="SAM" id="MobiDB-lite"/>
    </source>
</evidence>
<evidence type="ECO:0000313" key="2">
    <source>
        <dbReference type="EMBL" id="NPT55016.1"/>
    </source>
</evidence>